<dbReference type="GO" id="GO:0030246">
    <property type="term" value="F:carbohydrate binding"/>
    <property type="evidence" value="ECO:0007669"/>
    <property type="project" value="InterPro"/>
</dbReference>
<dbReference type="SUPFAM" id="SSF74650">
    <property type="entry name" value="Galactose mutarotase-like"/>
    <property type="match status" value="2"/>
</dbReference>
<dbReference type="Gene3D" id="1.50.10.140">
    <property type="match status" value="2"/>
</dbReference>
<dbReference type="SMART" id="SM01068">
    <property type="entry name" value="CBM_X"/>
    <property type="match status" value="2"/>
</dbReference>
<dbReference type="InterPro" id="IPR037824">
    <property type="entry name" value="GH94N_2_NdvB"/>
</dbReference>
<feature type="transmembrane region" description="Helical" evidence="3">
    <location>
        <begin position="941"/>
        <end position="963"/>
    </location>
</feature>
<name>A0A4R5W4I4_9BURK</name>
<feature type="transmembrane region" description="Helical" evidence="3">
    <location>
        <begin position="816"/>
        <end position="839"/>
    </location>
</feature>
<dbReference type="GO" id="GO:0016757">
    <property type="term" value="F:glycosyltransferase activity"/>
    <property type="evidence" value="ECO:0007669"/>
    <property type="project" value="UniProtKB-KW"/>
</dbReference>
<organism evidence="7 8">
    <name type="scientific">Sapientia aquatica</name>
    <dbReference type="NCBI Taxonomy" id="1549640"/>
    <lineage>
        <taxon>Bacteria</taxon>
        <taxon>Pseudomonadati</taxon>
        <taxon>Pseudomonadota</taxon>
        <taxon>Betaproteobacteria</taxon>
        <taxon>Burkholderiales</taxon>
        <taxon>Oxalobacteraceae</taxon>
        <taxon>Sapientia</taxon>
    </lineage>
</organism>
<dbReference type="EMBL" id="SMYL01000002">
    <property type="protein sequence ID" value="TDK67640.1"/>
    <property type="molecule type" value="Genomic_DNA"/>
</dbReference>
<dbReference type="Proteomes" id="UP000294829">
    <property type="component" value="Unassembled WGS sequence"/>
</dbReference>
<feature type="domain" description="Glycosyl hydrolase 94 catalytic" evidence="6">
    <location>
        <begin position="2369"/>
        <end position="2793"/>
    </location>
</feature>
<feature type="domain" description="Glycoamylase-like" evidence="5">
    <location>
        <begin position="1330"/>
        <end position="1523"/>
    </location>
</feature>
<feature type="domain" description="Glycosyl hydrolase 94 supersandwich" evidence="4">
    <location>
        <begin position="1580"/>
        <end position="1855"/>
    </location>
</feature>
<dbReference type="GO" id="GO:0005975">
    <property type="term" value="P:carbohydrate metabolic process"/>
    <property type="evidence" value="ECO:0007669"/>
    <property type="project" value="InterPro"/>
</dbReference>
<accession>A0A4R5W4I4</accession>
<feature type="transmembrane region" description="Helical" evidence="3">
    <location>
        <begin position="380"/>
        <end position="403"/>
    </location>
</feature>
<reference evidence="7 8" key="1">
    <citation type="submission" date="2019-03" db="EMBL/GenBank/DDBJ databases">
        <title>Sapientia aquatica gen. nov., sp. nov., isolated from a crater lake.</title>
        <authorList>
            <person name="Felfoldi T."/>
            <person name="Szabo A."/>
            <person name="Toth E."/>
            <person name="Schumann P."/>
            <person name="Keki Z."/>
            <person name="Marialigeti K."/>
            <person name="Mathe I."/>
        </authorList>
    </citation>
    <scope>NUCLEOTIDE SEQUENCE [LARGE SCALE GENOMIC DNA]</scope>
    <source>
        <strain evidence="7 8">SA-152</strain>
    </source>
</reference>
<dbReference type="CDD" id="cd11753">
    <property type="entry name" value="GH94N_ChvB_NdvB_2_like"/>
    <property type="match status" value="1"/>
</dbReference>
<dbReference type="InterPro" id="IPR011013">
    <property type="entry name" value="Gal_mutarotase_sf_dom"/>
</dbReference>
<dbReference type="Gene3D" id="2.60.420.10">
    <property type="entry name" value="Maltose phosphorylase, domain 3"/>
    <property type="match status" value="1"/>
</dbReference>
<dbReference type="InterPro" id="IPR010383">
    <property type="entry name" value="Glyco_hydrolase_94_b-supersand"/>
</dbReference>
<dbReference type="Gene3D" id="1.50.10.10">
    <property type="match status" value="1"/>
</dbReference>
<dbReference type="CDD" id="cd11756">
    <property type="entry name" value="GH94N_ChvB_NdvB_1_like"/>
    <property type="match status" value="1"/>
</dbReference>
<feature type="transmembrane region" description="Helical" evidence="3">
    <location>
        <begin position="415"/>
        <end position="444"/>
    </location>
</feature>
<evidence type="ECO:0000259" key="6">
    <source>
        <dbReference type="Pfam" id="PF17167"/>
    </source>
</evidence>
<evidence type="ECO:0000313" key="7">
    <source>
        <dbReference type="EMBL" id="TDK67640.1"/>
    </source>
</evidence>
<dbReference type="InterPro" id="IPR033432">
    <property type="entry name" value="GH94_catalytic"/>
</dbReference>
<proteinExistence type="predicted"/>
<feature type="transmembrane region" description="Helical" evidence="3">
    <location>
        <begin position="914"/>
        <end position="935"/>
    </location>
</feature>
<evidence type="ECO:0000256" key="2">
    <source>
        <dbReference type="ARBA" id="ARBA00022679"/>
    </source>
</evidence>
<dbReference type="Pfam" id="PF10091">
    <property type="entry name" value="Glycoamylase"/>
    <property type="match status" value="1"/>
</dbReference>
<dbReference type="PANTHER" id="PTHR37469">
    <property type="entry name" value="CELLOBIONIC ACID PHOSPHORYLASE-RELATED"/>
    <property type="match status" value="1"/>
</dbReference>
<evidence type="ECO:0000259" key="4">
    <source>
        <dbReference type="Pfam" id="PF06165"/>
    </source>
</evidence>
<evidence type="ECO:0000313" key="8">
    <source>
        <dbReference type="Proteomes" id="UP000294829"/>
    </source>
</evidence>
<dbReference type="InterPro" id="IPR037018">
    <property type="entry name" value="GH65_N"/>
</dbReference>
<dbReference type="InterPro" id="IPR012341">
    <property type="entry name" value="6hp_glycosidase-like_sf"/>
</dbReference>
<evidence type="ECO:0000256" key="1">
    <source>
        <dbReference type="ARBA" id="ARBA00022676"/>
    </source>
</evidence>
<keyword evidence="8" id="KW-1185">Reference proteome</keyword>
<gene>
    <name evidence="7" type="ORF">E2I14_04910</name>
</gene>
<keyword evidence="2" id="KW-0808">Transferase</keyword>
<feature type="domain" description="Glycosyl hydrolase 94 supersandwich" evidence="4">
    <location>
        <begin position="2085"/>
        <end position="2354"/>
    </location>
</feature>
<dbReference type="InterPro" id="IPR008928">
    <property type="entry name" value="6-hairpin_glycosidase_sf"/>
</dbReference>
<feature type="transmembrane region" description="Helical" evidence="3">
    <location>
        <begin position="876"/>
        <end position="893"/>
    </location>
</feature>
<keyword evidence="3" id="KW-1133">Transmembrane helix</keyword>
<dbReference type="InterPro" id="IPR037820">
    <property type="entry name" value="GH94N_NdvB"/>
</dbReference>
<dbReference type="PANTHER" id="PTHR37469:SF2">
    <property type="entry name" value="CELLOBIONIC ACID PHOSPHORYLASE"/>
    <property type="match status" value="1"/>
</dbReference>
<evidence type="ECO:0000256" key="3">
    <source>
        <dbReference type="SAM" id="Phobius"/>
    </source>
</evidence>
<dbReference type="Pfam" id="PF06165">
    <property type="entry name" value="GH94_b-supersand"/>
    <property type="match status" value="2"/>
</dbReference>
<comment type="caution">
    <text evidence="7">The sequence shown here is derived from an EMBL/GenBank/DDBJ whole genome shotgun (WGS) entry which is preliminary data.</text>
</comment>
<sequence>MQKHGSMLAKTHDLCLGKKSDQLLARLADNERVILNACNELTLAVKAGVQVTPAAIWLLDNFYLIEEQIRTAKRHLPKNYSKELPQLITGDSTGRPRVYDIAIETIVHGDGRVDPESLSYFVAAYQKVTVLKLGELWAIPIMLRLALIENLRGIAERLAVNRVNRNLAGSWADRMIETAVRDPNKLILLVADMARSNPPMESSFVAELVRRLQGESPSLSLPLTWLAQRLTEGGEHIDSIVQTEAQKQAIDQVSISNSISSLRFLTNMDWCEFVETMSEVNQILERDPAEIFKKMDFATRDQYRHAVEKIARDTGTTETQIAEKALQLALSNLTHATRQDRTSHVGYYLMNKGLPLLMQAVGHTPSWFGKLALQCKHRPLAMYLGGIGLISLFSALLIVLQTIEFGVKDWVLGGIILLTLICVTQFAVSIVNWLSTLIVIPVLLPRLDFSLGIPEEFRTMVTIPCMLFTKKNIDDLIESLEVRYLANHDANLRFCLLTDFCDADTETLPEDASLIGHVKANILKLNQRYPLVDEDNFLLLHRPRTWDKQDKLWMGYERKRGKLVDLNAFLLDQIATPFSVIVGIISATVKVKYVITLDTDTELPRDSARKFIGTLAHPLNQAQYDPGRNLIVDGYGILQPRVVVCLPRTDASLYELLCGGDIGIDPYTRSASDVYQDVFGEGSFIGKGIYDLEAFSTILKGRMPVNRILSHDLLEGCYLRSGLLSDVQLYEKYPSTYRDDVSRRYRWIRGDWQIASWILPHVPGEASAEVSKASQLINPLSALSKWKIADNLRRSIVPIGMTALLIAGWAGTDFALFWTCVVLAIYFIPIVCSFLLKLLVKASDTSIMQHLSALLKATTSQFLHTGLLFAFLPFEAWINSAAIILTNWRLFVTHKKLLEWNPSSESSSLSKNSLLYYFRLMWFSPTLALLSASYLWFSNPYSLLCAAPILLLWLGSPLLAFLISRPIEHRSSDLTQQQVVFLRKISRKIWLFFETYVGPNDNWLPPDNVQEKPLFAIAHRTSPTNIGLLLTTNLAAYDFGFINASTLIERSRATLLTMFKLERYRGHFFNWYDTQELVPLEPRYVSAVDSGNLTGHLLTFRAGVNELLSAPTFNLAIFAGIKDSYLMLLEVLNQTPLTSKALFEDELKLACALSSYELIPLEAQLTKLRDYSQGFIDELIQANLLPLDSELSNIVHSLAGQCLSAYTDLLYLTPWIKDLEPQKWTADIASLYEVSNLVQLAKFDPTSPLFLELKKVYQLSDIDFNALSSSIISAAERAKLRIESIKNMIQLATDFAQSDYSFLYNSITHLLYIGFNVTERRRDSGCYDLLASEARLTTFVAIAQSQLPQESWFALGRQLTIADGEPILLSWSGSMFEYLMPLLIMPTFDRTLLDQTLHSAVARQIQYGQQRSVPWGISESGYNSFDTNLNYQYRAFGVPGLGFKRGLGDDLVIAPYSSMMALMVYPEKACANLETLSACGYEGKFGFFEAIDYTKSRLMRGQTYAIIYSFMTHHQAMSFLSAAYVLLQRPMQRRFESDPLFQATMPLLLERIPKETATYSNTTELADIRTIPANPAMQTRTILTPNSTIPELQLLSNGRYHVMVTNSGAGYSQWNNLSVTRWHEDTTRDNWGTFCFVRDLEDGHYWSTGFQPTTTAASNYEVKFSEGRVEIRRNNQQFEMYTEIVVSPEDDVELRRTSIINRSRVRKIIDITSYAEVVLAPSMDDLSHPSFSNLFVQTEIIHARHAIICHRRARSAAETVPWMFHLVTVHGATVMDVSYETDRLQFIGRGNTIAQPQAMMHSNPLTNTQGSVLDPIVAIRYQIALEPDETATVDIVTGITDSRVTCLALIDKFQDRHLAYRVIELAWTHSQVALRQLNASEEDAQLYNRLASSVIYINPLLRAENSVLIRNRRGQSGLWSYTISGDLPIVLVQIKNRENIGLVHQLIQAHTYWSLRGLAVDLVIWNEDHASYRQVLQDQILGLINSVSGHQSGDRAGTIFVRIADQITLEDRILFQSVARIILTDSGGTLAAQMNRREALKIAPTKLQPTKRSMPPVAAKLPYSELSKSSLALASEFGGFSQDGKEYVIVTSSDQVTPAPWANVIANPQFGTVISESGQAYTWGENAHEFRLTPWDNDPICDPSGEAFYLRDEETGAFWSPTPLPCRGTGEYKTRHGFGYSVFEHEEAGIVSTLTVYVALDASIKYSVLQLQNTSSVARKLTATGYVEWVLGDLRSKSAMHIITEFDPISGAILARNPYNTDFCNRVAFFDVNSTLKKITCDRDEFIGRNQSLQRPAAMENAKLSGKIGSNFDPCAVIQVACDLAPGEERQFTFILGMANTDQVNISNLVERYGGETNSSTALEQVKHYWNNTLGKVTVTTPDQSINFLTNGWLLYQTIACRLWARSGYYQSGGAFGFRDQLQDCMALIHCQPALVRQQVLLHAAHQFVEGDVQHWWHPPSNRGVRTNCSDDFLWLPLAVQRYVMSSHDYGVLDEIVPFLEGRKVSPEEDSYYDTPTVSGKSATLYEHCKLAIEHGLRFGSHSLSLMGSCDWNDGMDKVGNQGKGESVWLSFFLYDILVNFKLISEQHNDGEFALRCQTEGDLLRAHIDQHAWDGAWYRRAYFDDGSPLGSAQNSECQIDSISQSWSVLSGAGDPKKSKRAMQALHERLVNAKEGIVKLLDPPFDHGPQNPGYIRGYVPGVRENGGQYTHAAIWAAMAYAQMGDSKNAWGITQIINPINHAKTKDALTIYKVEPYVVAADVYAVAPHVGRGGWTWYTGSAGWMYRLLLESLLGIKLAGNRLTIQPLIPDEWTGFELDYQFHSASYHIQISRPASTTSSIRVSVDGVLQADGIILMIDDHARHQVEVLLMKN</sequence>
<keyword evidence="1" id="KW-0328">Glycosyltransferase</keyword>
<keyword evidence="3" id="KW-0472">Membrane</keyword>
<protein>
    <submittedName>
        <fullName evidence="7">Cyclic beta 1-2 glucan synthetase</fullName>
    </submittedName>
</protein>
<keyword evidence="3" id="KW-0812">Transmembrane</keyword>
<dbReference type="SUPFAM" id="SSF48208">
    <property type="entry name" value="Six-hairpin glycosidases"/>
    <property type="match status" value="1"/>
</dbReference>
<dbReference type="InterPro" id="IPR019282">
    <property type="entry name" value="Glycoamylase-like_cons_dom"/>
</dbReference>
<dbReference type="OrthoDB" id="9769991at2"/>
<dbReference type="Pfam" id="PF17167">
    <property type="entry name" value="Glyco_hydro_94"/>
    <property type="match status" value="1"/>
</dbReference>
<evidence type="ECO:0000259" key="5">
    <source>
        <dbReference type="Pfam" id="PF10091"/>
    </source>
</evidence>
<dbReference type="InterPro" id="IPR052047">
    <property type="entry name" value="GH94_Enzymes"/>
</dbReference>
<dbReference type="Gene3D" id="2.70.98.40">
    <property type="entry name" value="Glycoside hydrolase, family 65, N-terminal domain"/>
    <property type="match status" value="2"/>
</dbReference>